<dbReference type="AlphaFoldDB" id="Q9WW33"/>
<gene>
    <name evidence="6" type="primary">penJ</name>
</gene>
<dbReference type="InterPro" id="IPR003593">
    <property type="entry name" value="AAA+_ATPase"/>
</dbReference>
<dbReference type="InterPro" id="IPR027417">
    <property type="entry name" value="P-loop_NTPase"/>
</dbReference>
<keyword evidence="2" id="KW-0813">Transport</keyword>
<evidence type="ECO:0000259" key="5">
    <source>
        <dbReference type="PROSITE" id="PS50893"/>
    </source>
</evidence>
<accession>Q9WW33</accession>
<keyword evidence="3" id="KW-0547">Nucleotide-binding</keyword>
<keyword evidence="7" id="KW-0614">Plasmid</keyword>
<dbReference type="EMBL" id="AF033858">
    <property type="protein sequence ID" value="AAD39627.1"/>
    <property type="molecule type" value="Genomic_DNA"/>
</dbReference>
<evidence type="ECO:0000256" key="2">
    <source>
        <dbReference type="ARBA" id="ARBA00022448"/>
    </source>
</evidence>
<sequence>MNLLEINNITMKFPMKVALDNISLEISDESGVTALIGPNGAGKTTLIKCIMGLNQEYEGSIVYQTNKISYCPDTPFFDTNLTAIEVMQQSAALSSQNYELHSARKLLKMVGLDEARDRFINGFSRGMLQRLGIAASLILDPEVLILDEPTSALDPAGQRDILKLIKTISKDRAVIVSSHNLKDMEQIADNLIVLNEGKLVYAGNLRDFIDLESIESVLKCSTSENLNRLTILLRPNVPIRISNDTNTIYFPQNDFQKVFMLCSQHTDLITSISKTNYSLSAAFETSVNKEVQ</sequence>
<dbReference type="SMART" id="SM00382">
    <property type="entry name" value="AAA"/>
    <property type="match status" value="1"/>
</dbReference>
<dbReference type="InterPro" id="IPR003439">
    <property type="entry name" value="ABC_transporter-like_ATP-bd"/>
</dbReference>
<feature type="domain" description="ABC transporter" evidence="5">
    <location>
        <begin position="4"/>
        <end position="221"/>
    </location>
</feature>
<dbReference type="PROSITE" id="PS50893">
    <property type="entry name" value="ABC_TRANSPORTER_2"/>
    <property type="match status" value="1"/>
</dbReference>
<proteinExistence type="inferred from homology"/>
<evidence type="ECO:0000256" key="4">
    <source>
        <dbReference type="ARBA" id="ARBA00022840"/>
    </source>
</evidence>
<geneLocation type="plasmid" evidence="7">
    <name>pMD136</name>
</geneLocation>
<name>Q9WW33_PEDPE</name>
<dbReference type="CDD" id="cd03230">
    <property type="entry name" value="ABC_DR_subfamily_A"/>
    <property type="match status" value="1"/>
</dbReference>
<dbReference type="GO" id="GO:0016887">
    <property type="term" value="F:ATP hydrolysis activity"/>
    <property type="evidence" value="ECO:0007669"/>
    <property type="project" value="InterPro"/>
</dbReference>
<dbReference type="Gene3D" id="3.40.50.300">
    <property type="entry name" value="P-loop containing nucleotide triphosphate hydrolases"/>
    <property type="match status" value="1"/>
</dbReference>
<dbReference type="GO" id="GO:0005524">
    <property type="term" value="F:ATP binding"/>
    <property type="evidence" value="ECO:0007669"/>
    <property type="project" value="UniProtKB-KW"/>
</dbReference>
<evidence type="ECO:0000256" key="1">
    <source>
        <dbReference type="ARBA" id="ARBA00005417"/>
    </source>
</evidence>
<evidence type="ECO:0000313" key="6">
    <source>
        <dbReference type="EMBL" id="AAD25904.1"/>
    </source>
</evidence>
<keyword evidence="4 7" id="KW-0067">ATP-binding</keyword>
<dbReference type="Pfam" id="PF00005">
    <property type="entry name" value="ABC_tran"/>
    <property type="match status" value="1"/>
</dbReference>
<evidence type="ECO:0000313" key="7">
    <source>
        <dbReference type="EMBL" id="AAD39627.1"/>
    </source>
</evidence>
<reference evidence="6" key="1">
    <citation type="submission" date="1998-06" db="EMBL/GenBank/DDBJ databases">
        <title>Pediococcus pentosaceus pediocin A encoding plasmid, pMD136.</title>
        <authorList>
            <person name="Kantor A."/>
            <person name="Mett A."/>
            <person name="Shapira R."/>
        </authorList>
    </citation>
    <scope>NUCLEOTIDE SEQUENCE</scope>
    <source>
        <strain evidence="6">ATCC 43200</strain>
        <plasmid evidence="6">pMD136</plasmid>
    </source>
</reference>
<dbReference type="PANTHER" id="PTHR43335">
    <property type="entry name" value="ABC TRANSPORTER, ATP-BINDING PROTEIN"/>
    <property type="match status" value="1"/>
</dbReference>
<evidence type="ECO:0000256" key="3">
    <source>
        <dbReference type="ARBA" id="ARBA00022741"/>
    </source>
</evidence>
<organism evidence="7">
    <name type="scientific">Pediococcus pentosaceus</name>
    <dbReference type="NCBI Taxonomy" id="1255"/>
    <lineage>
        <taxon>Bacteria</taxon>
        <taxon>Bacillati</taxon>
        <taxon>Bacillota</taxon>
        <taxon>Bacilli</taxon>
        <taxon>Lactobacillales</taxon>
        <taxon>Lactobacillaceae</taxon>
        <taxon>Pediococcus</taxon>
    </lineage>
</organism>
<comment type="similarity">
    <text evidence="1">Belongs to the ABC transporter superfamily.</text>
</comment>
<dbReference type="RefSeq" id="WP_010889641.1">
    <property type="nucleotide sequence ID" value="NC_001277.1"/>
</dbReference>
<dbReference type="SUPFAM" id="SSF52540">
    <property type="entry name" value="P-loop containing nucleoside triphosphate hydrolases"/>
    <property type="match status" value="1"/>
</dbReference>
<dbReference type="EMBL" id="AF069302">
    <property type="protein sequence ID" value="AAD25904.1"/>
    <property type="molecule type" value="Genomic_DNA"/>
</dbReference>
<reference evidence="7" key="2">
    <citation type="journal article" date="2000" name="Plasmid">
        <title>Nucleotide sequence and analysis of plasmid pMD136 from Pediococcus pentosaceus FBB61 (ATCC43200) involved in pediocin A production.</title>
        <authorList>
            <person name="Giacomini A."/>
            <person name="Squartini A."/>
            <person name="Nuti M.P."/>
        </authorList>
    </citation>
    <scope>NUCLEOTIDE SEQUENCE</scope>
    <source>
        <strain evidence="7">ATCC 43200</strain>
        <plasmid evidence="7">pMD136</plasmid>
    </source>
</reference>
<protein>
    <submittedName>
        <fullName evidence="6">ABC transporter subunit PenJ</fullName>
    </submittedName>
    <submittedName>
        <fullName evidence="7">Putative ABC transporter ATP-binding subunit</fullName>
    </submittedName>
</protein>